<dbReference type="PANTHER" id="PTHR43166">
    <property type="entry name" value="AMINO ACID IMPORT ATP-BINDING PROTEIN"/>
    <property type="match status" value="1"/>
</dbReference>
<keyword evidence="3" id="KW-0547">Nucleotide-binding</keyword>
<dbReference type="InterPro" id="IPR003439">
    <property type="entry name" value="ABC_transporter-like_ATP-bd"/>
</dbReference>
<reference evidence="9 10" key="1">
    <citation type="submission" date="2023-06" db="EMBL/GenBank/DDBJ databases">
        <title>Campylobacter magnum sp. nov., isolated from cecal contents of domestic pigs (Sus scrofa domesticus).</title>
        <authorList>
            <person name="Papic B."/>
            <person name="Gruntar I."/>
        </authorList>
    </citation>
    <scope>NUCLEOTIDE SEQUENCE [LARGE SCALE GENOMIC DNA]</scope>
    <source>
        <strain evidence="10">34484-21</strain>
    </source>
</reference>
<keyword evidence="4 9" id="KW-0067">ATP-binding</keyword>
<name>A0ABT8T9K8_9BACT</name>
<keyword evidence="7" id="KW-0472">Membrane</keyword>
<dbReference type="InterPro" id="IPR041701">
    <property type="entry name" value="MetN_ABC"/>
</dbReference>
<organism evidence="9 10">
    <name type="scientific">Campylobacter magnus</name>
    <dbReference type="NCBI Taxonomy" id="3026462"/>
    <lineage>
        <taxon>Bacteria</taxon>
        <taxon>Pseudomonadati</taxon>
        <taxon>Campylobacterota</taxon>
        <taxon>Epsilonproteobacteria</taxon>
        <taxon>Campylobacterales</taxon>
        <taxon>Campylobacteraceae</taxon>
        <taxon>Campylobacter</taxon>
    </lineage>
</organism>
<dbReference type="Pfam" id="PF00005">
    <property type="entry name" value="ABC_tran"/>
    <property type="match status" value="1"/>
</dbReference>
<dbReference type="InterPro" id="IPR045865">
    <property type="entry name" value="ACT-like_dom_sf"/>
</dbReference>
<dbReference type="CDD" id="cd03258">
    <property type="entry name" value="ABC_MetN_methionine_transporter"/>
    <property type="match status" value="1"/>
</dbReference>
<keyword evidence="1" id="KW-0813">Transport</keyword>
<dbReference type="InterPro" id="IPR050086">
    <property type="entry name" value="MetN_ABC_transporter-like"/>
</dbReference>
<dbReference type="Proteomes" id="UP001171111">
    <property type="component" value="Unassembled WGS sequence"/>
</dbReference>
<keyword evidence="5" id="KW-1278">Translocase</keyword>
<dbReference type="InterPro" id="IPR018449">
    <property type="entry name" value="NIL_domain"/>
</dbReference>
<protein>
    <submittedName>
        <fullName evidence="9">Methionine ABC transporter ATP-binding protein</fullName>
    </submittedName>
</protein>
<evidence type="ECO:0000256" key="3">
    <source>
        <dbReference type="ARBA" id="ARBA00022741"/>
    </source>
</evidence>
<evidence type="ECO:0000256" key="6">
    <source>
        <dbReference type="ARBA" id="ARBA00022970"/>
    </source>
</evidence>
<dbReference type="SMART" id="SM00930">
    <property type="entry name" value="NIL"/>
    <property type="match status" value="1"/>
</dbReference>
<accession>A0ABT8T9K8</accession>
<evidence type="ECO:0000259" key="8">
    <source>
        <dbReference type="PROSITE" id="PS50893"/>
    </source>
</evidence>
<dbReference type="PROSITE" id="PS50893">
    <property type="entry name" value="ABC_TRANSPORTER_2"/>
    <property type="match status" value="1"/>
</dbReference>
<evidence type="ECO:0000256" key="7">
    <source>
        <dbReference type="ARBA" id="ARBA00023136"/>
    </source>
</evidence>
<sequence length="319" mass="35292">MIKIENLSKSYGKHEVLHGVSAHIKKGEIFAFLGHSGAGKSTLLRCINGLESYQGGSLKVFGKEIKELKERELKELRRDIGMIFQHFALLAQKNAFENIALPLRVWGYDENAIKARVYELLELVGLRDKASSFPNQLSGGQKQRIAIARALALSPKILLSDEATSALDPNTTRQILELLKRINRELGITIVLVTHEMDAIKSTANRAVLMDGGKIVEQGSIEELFLCPSEVMRGFLGEAEVLGDGINIRLSFPENVASKGFIADMARHLDIEFSIVWGRLERLGEHVLGSLIICLKENDAKSVLDFAKAHGVIAELIKE</sequence>
<dbReference type="Gene3D" id="3.30.70.260">
    <property type="match status" value="1"/>
</dbReference>
<dbReference type="GO" id="GO:0005524">
    <property type="term" value="F:ATP binding"/>
    <property type="evidence" value="ECO:0007669"/>
    <property type="project" value="UniProtKB-KW"/>
</dbReference>
<evidence type="ECO:0000256" key="5">
    <source>
        <dbReference type="ARBA" id="ARBA00022967"/>
    </source>
</evidence>
<dbReference type="Gene3D" id="3.40.50.300">
    <property type="entry name" value="P-loop containing nucleotide triphosphate hydrolases"/>
    <property type="match status" value="1"/>
</dbReference>
<dbReference type="PANTHER" id="PTHR43166:SF30">
    <property type="entry name" value="METHIONINE IMPORT ATP-BINDING PROTEIN METN"/>
    <property type="match status" value="1"/>
</dbReference>
<dbReference type="Pfam" id="PF09383">
    <property type="entry name" value="NIL"/>
    <property type="match status" value="1"/>
</dbReference>
<keyword evidence="2" id="KW-1003">Cell membrane</keyword>
<dbReference type="InterPro" id="IPR017871">
    <property type="entry name" value="ABC_transporter-like_CS"/>
</dbReference>
<evidence type="ECO:0000313" key="10">
    <source>
        <dbReference type="Proteomes" id="UP001171111"/>
    </source>
</evidence>
<dbReference type="InterPro" id="IPR027417">
    <property type="entry name" value="P-loop_NTPase"/>
</dbReference>
<evidence type="ECO:0000256" key="1">
    <source>
        <dbReference type="ARBA" id="ARBA00022448"/>
    </source>
</evidence>
<gene>
    <name evidence="9" type="ORF">Q2362_00225</name>
</gene>
<dbReference type="SMART" id="SM00382">
    <property type="entry name" value="AAA"/>
    <property type="match status" value="1"/>
</dbReference>
<dbReference type="InterPro" id="IPR003593">
    <property type="entry name" value="AAA+_ATPase"/>
</dbReference>
<comment type="caution">
    <text evidence="9">The sequence shown here is derived from an EMBL/GenBank/DDBJ whole genome shotgun (WGS) entry which is preliminary data.</text>
</comment>
<proteinExistence type="predicted"/>
<evidence type="ECO:0000256" key="2">
    <source>
        <dbReference type="ARBA" id="ARBA00022475"/>
    </source>
</evidence>
<dbReference type="SUPFAM" id="SSF55021">
    <property type="entry name" value="ACT-like"/>
    <property type="match status" value="1"/>
</dbReference>
<dbReference type="EMBL" id="JAULJQ010000001">
    <property type="protein sequence ID" value="MDO2408522.1"/>
    <property type="molecule type" value="Genomic_DNA"/>
</dbReference>
<dbReference type="PROSITE" id="PS00211">
    <property type="entry name" value="ABC_TRANSPORTER_1"/>
    <property type="match status" value="1"/>
</dbReference>
<evidence type="ECO:0000313" key="9">
    <source>
        <dbReference type="EMBL" id="MDO2408522.1"/>
    </source>
</evidence>
<dbReference type="RefSeq" id="WP_302243238.1">
    <property type="nucleotide sequence ID" value="NZ_JAULJQ010000001.1"/>
</dbReference>
<dbReference type="SUPFAM" id="SSF52540">
    <property type="entry name" value="P-loop containing nucleoside triphosphate hydrolases"/>
    <property type="match status" value="1"/>
</dbReference>
<keyword evidence="6" id="KW-0029">Amino-acid transport</keyword>
<feature type="domain" description="ABC transporter" evidence="8">
    <location>
        <begin position="2"/>
        <end position="237"/>
    </location>
</feature>
<keyword evidence="10" id="KW-1185">Reference proteome</keyword>
<evidence type="ECO:0000256" key="4">
    <source>
        <dbReference type="ARBA" id="ARBA00022840"/>
    </source>
</evidence>